<comment type="similarity">
    <text evidence="3 13">Belongs to the D-alanine--D-alanine ligase family.</text>
</comment>
<evidence type="ECO:0000259" key="17">
    <source>
        <dbReference type="PROSITE" id="PS50975"/>
    </source>
</evidence>
<comment type="cofactor">
    <cofactor evidence="15">
        <name>Mg(2+)</name>
        <dbReference type="ChEBI" id="CHEBI:18420"/>
    </cofactor>
    <cofactor evidence="15">
        <name>Mn(2+)</name>
        <dbReference type="ChEBI" id="CHEBI:29035"/>
    </cofactor>
    <text evidence="15">Binds 2 magnesium or manganese ions per subunit.</text>
</comment>
<sequence>MRILLIAGGWSSERDVSLSGARGIEKALLTLGHTATRFDPATSMDGLLEAACAHDFAFINLHGSPGEDGLVQAMLDAAGCPYQGSGPAGSFLALNKAVAKQIFVRHGLPTPPWVFLPSHPAPGWQPDLAYPLFVKSNVGGSSLGLSRVDDPSQLPAALDAVFAMGDEAIVEPAVTGVEVTCGVLGDEALPPVLILPESGAGFFDYKAKYTPGAAREICPAPIAPEATEQVMHMAMVAHRALGLAGYSRADFILGPDGELHLLEVNTLPGMTETSLLPQEAAAIGLNFEALIDRLITLGLEAFREKTA</sequence>
<dbReference type="GO" id="GO:0008716">
    <property type="term" value="F:D-alanine-D-alanine ligase activity"/>
    <property type="evidence" value="ECO:0007669"/>
    <property type="project" value="UniProtKB-UniRule"/>
</dbReference>
<dbReference type="SUPFAM" id="SSF52440">
    <property type="entry name" value="PreATP-grasp domain"/>
    <property type="match status" value="1"/>
</dbReference>
<keyword evidence="9 13" id="KW-0133">Cell shape</keyword>
<evidence type="ECO:0000256" key="12">
    <source>
        <dbReference type="ARBA" id="ARBA00047614"/>
    </source>
</evidence>
<feature type="binding site" evidence="15">
    <location>
        <position position="265"/>
    </location>
    <ligand>
        <name>Mg(2+)</name>
        <dbReference type="ChEBI" id="CHEBI:18420"/>
        <label>2</label>
    </ligand>
</feature>
<evidence type="ECO:0000256" key="13">
    <source>
        <dbReference type="HAMAP-Rule" id="MF_00047"/>
    </source>
</evidence>
<keyword evidence="8 16" id="KW-0067">ATP-binding</keyword>
<keyword evidence="15" id="KW-0479">Metal-binding</keyword>
<dbReference type="PROSITE" id="PS00843">
    <property type="entry name" value="DALA_DALA_LIGASE_1"/>
    <property type="match status" value="1"/>
</dbReference>
<keyword evidence="11 13" id="KW-0961">Cell wall biogenesis/degradation</keyword>
<dbReference type="NCBIfam" id="TIGR01205">
    <property type="entry name" value="D_ala_D_alaTIGR"/>
    <property type="match status" value="1"/>
</dbReference>
<evidence type="ECO:0000256" key="4">
    <source>
        <dbReference type="ARBA" id="ARBA00012216"/>
    </source>
</evidence>
<keyword evidence="7 16" id="KW-0547">Nucleotide-binding</keyword>
<dbReference type="GO" id="GO:0008360">
    <property type="term" value="P:regulation of cell shape"/>
    <property type="evidence" value="ECO:0007669"/>
    <property type="project" value="UniProtKB-KW"/>
</dbReference>
<dbReference type="GO" id="GO:0071555">
    <property type="term" value="P:cell wall organization"/>
    <property type="evidence" value="ECO:0007669"/>
    <property type="project" value="UniProtKB-KW"/>
</dbReference>
<evidence type="ECO:0000256" key="11">
    <source>
        <dbReference type="ARBA" id="ARBA00023316"/>
    </source>
</evidence>
<dbReference type="PROSITE" id="PS00844">
    <property type="entry name" value="DALA_DALA_LIGASE_2"/>
    <property type="match status" value="1"/>
</dbReference>
<evidence type="ECO:0000256" key="14">
    <source>
        <dbReference type="PIRSR" id="PIRSR039102-1"/>
    </source>
</evidence>
<comment type="subcellular location">
    <subcellularLocation>
        <location evidence="2 13">Cytoplasm</location>
    </subcellularLocation>
</comment>
<feature type="binding site" evidence="15">
    <location>
        <position position="263"/>
    </location>
    <ligand>
        <name>Mg(2+)</name>
        <dbReference type="ChEBI" id="CHEBI:18420"/>
        <label>1</label>
    </ligand>
</feature>
<feature type="domain" description="ATP-grasp" evidence="17">
    <location>
        <begin position="100"/>
        <end position="296"/>
    </location>
</feature>
<dbReference type="InterPro" id="IPR005905">
    <property type="entry name" value="D_ala_D_ala"/>
</dbReference>
<keyword evidence="10 13" id="KW-0573">Peptidoglycan synthesis</keyword>
<dbReference type="InterPro" id="IPR016185">
    <property type="entry name" value="PreATP-grasp_dom_sf"/>
</dbReference>
<evidence type="ECO:0000256" key="8">
    <source>
        <dbReference type="ARBA" id="ARBA00022840"/>
    </source>
</evidence>
<evidence type="ECO:0000256" key="5">
    <source>
        <dbReference type="ARBA" id="ARBA00022490"/>
    </source>
</evidence>
<gene>
    <name evidence="13 18" type="primary">ddl</name>
    <name evidence="18" type="ORF">DSM19430T_10910</name>
</gene>
<dbReference type="GO" id="GO:0046872">
    <property type="term" value="F:metal ion binding"/>
    <property type="evidence" value="ECO:0007669"/>
    <property type="project" value="UniProtKB-KW"/>
</dbReference>
<protein>
    <recommendedName>
        <fullName evidence="4 13">D-alanine--D-alanine ligase</fullName>
        <ecNumber evidence="4 13">6.3.2.4</ecNumber>
    </recommendedName>
    <alternativeName>
        <fullName evidence="13">D-Ala-D-Ala ligase</fullName>
    </alternativeName>
    <alternativeName>
        <fullName evidence="13">D-alanylalanine synthetase</fullName>
    </alternativeName>
</protein>
<dbReference type="Gene3D" id="3.40.50.20">
    <property type="match status" value="1"/>
</dbReference>
<dbReference type="Pfam" id="PF07478">
    <property type="entry name" value="Dala_Dala_lig_C"/>
    <property type="match status" value="1"/>
</dbReference>
<feature type="active site" evidence="14">
    <location>
        <position position="13"/>
    </location>
</feature>
<evidence type="ECO:0000256" key="15">
    <source>
        <dbReference type="PIRSR" id="PIRSR039102-3"/>
    </source>
</evidence>
<keyword evidence="5 13" id="KW-0963">Cytoplasm</keyword>
<proteinExistence type="inferred from homology"/>
<dbReference type="Gene3D" id="3.30.1490.20">
    <property type="entry name" value="ATP-grasp fold, A domain"/>
    <property type="match status" value="1"/>
</dbReference>
<comment type="catalytic activity">
    <reaction evidence="12 13">
        <text>2 D-alanine + ATP = D-alanyl-D-alanine + ADP + phosphate + H(+)</text>
        <dbReference type="Rhea" id="RHEA:11224"/>
        <dbReference type="ChEBI" id="CHEBI:15378"/>
        <dbReference type="ChEBI" id="CHEBI:30616"/>
        <dbReference type="ChEBI" id="CHEBI:43474"/>
        <dbReference type="ChEBI" id="CHEBI:57416"/>
        <dbReference type="ChEBI" id="CHEBI:57822"/>
        <dbReference type="ChEBI" id="CHEBI:456216"/>
        <dbReference type="EC" id="6.3.2.4"/>
    </reaction>
</comment>
<keyword evidence="19" id="KW-1185">Reference proteome</keyword>
<keyword evidence="15" id="KW-0464">Manganese</keyword>
<evidence type="ECO:0000256" key="1">
    <source>
        <dbReference type="ARBA" id="ARBA00001936"/>
    </source>
</evidence>
<dbReference type="GO" id="GO:0009252">
    <property type="term" value="P:peptidoglycan biosynthetic process"/>
    <property type="evidence" value="ECO:0007669"/>
    <property type="project" value="UniProtKB-UniRule"/>
</dbReference>
<comment type="function">
    <text evidence="13">Cell wall formation.</text>
</comment>
<accession>A0A7J0BRS1</accession>
<evidence type="ECO:0000313" key="18">
    <source>
        <dbReference type="EMBL" id="GFM36407.1"/>
    </source>
</evidence>
<evidence type="ECO:0000256" key="2">
    <source>
        <dbReference type="ARBA" id="ARBA00004496"/>
    </source>
</evidence>
<dbReference type="GO" id="GO:0005737">
    <property type="term" value="C:cytoplasm"/>
    <property type="evidence" value="ECO:0007669"/>
    <property type="project" value="UniProtKB-SubCell"/>
</dbReference>
<evidence type="ECO:0000256" key="9">
    <source>
        <dbReference type="ARBA" id="ARBA00022960"/>
    </source>
</evidence>
<name>A0A7J0BRS1_9BACT</name>
<dbReference type="GO" id="GO:0005524">
    <property type="term" value="F:ATP binding"/>
    <property type="evidence" value="ECO:0007669"/>
    <property type="project" value="UniProtKB-UniRule"/>
</dbReference>
<evidence type="ECO:0000256" key="6">
    <source>
        <dbReference type="ARBA" id="ARBA00022598"/>
    </source>
</evidence>
<dbReference type="Proteomes" id="UP000503820">
    <property type="component" value="Unassembled WGS sequence"/>
</dbReference>
<comment type="cofactor">
    <cofactor evidence="1">
        <name>Mn(2+)</name>
        <dbReference type="ChEBI" id="CHEBI:29035"/>
    </cofactor>
</comment>
<evidence type="ECO:0000256" key="7">
    <source>
        <dbReference type="ARBA" id="ARBA00022741"/>
    </source>
</evidence>
<evidence type="ECO:0000256" key="10">
    <source>
        <dbReference type="ARBA" id="ARBA00022984"/>
    </source>
</evidence>
<reference evidence="18 19" key="1">
    <citation type="submission" date="2020-05" db="EMBL/GenBank/DDBJ databases">
        <title>Draft genome sequence of Desulfovibrio psychrotolerans JS1T.</title>
        <authorList>
            <person name="Ueno A."/>
            <person name="Tamazawa S."/>
            <person name="Tamamura S."/>
            <person name="Murakami T."/>
            <person name="Kiyama T."/>
            <person name="Inomata H."/>
            <person name="Amano Y."/>
            <person name="Miyakawa K."/>
            <person name="Tamaki H."/>
            <person name="Naganuma T."/>
            <person name="Kaneko K."/>
        </authorList>
    </citation>
    <scope>NUCLEOTIDE SEQUENCE [LARGE SCALE GENOMIC DNA]</scope>
    <source>
        <strain evidence="18 19">JS1</strain>
    </source>
</reference>
<evidence type="ECO:0000313" key="19">
    <source>
        <dbReference type="Proteomes" id="UP000503820"/>
    </source>
</evidence>
<organism evidence="18 19">
    <name type="scientific">Desulfovibrio psychrotolerans</name>
    <dbReference type="NCBI Taxonomy" id="415242"/>
    <lineage>
        <taxon>Bacteria</taxon>
        <taxon>Pseudomonadati</taxon>
        <taxon>Thermodesulfobacteriota</taxon>
        <taxon>Desulfovibrionia</taxon>
        <taxon>Desulfovibrionales</taxon>
        <taxon>Desulfovibrionaceae</taxon>
        <taxon>Desulfovibrio</taxon>
    </lineage>
</organism>
<dbReference type="AlphaFoldDB" id="A0A7J0BRS1"/>
<dbReference type="HAMAP" id="MF_00047">
    <property type="entry name" value="Dala_Dala_lig"/>
    <property type="match status" value="1"/>
</dbReference>
<dbReference type="PIRSF" id="PIRSF039102">
    <property type="entry name" value="Ddl/VanB"/>
    <property type="match status" value="1"/>
</dbReference>
<evidence type="ECO:0000256" key="3">
    <source>
        <dbReference type="ARBA" id="ARBA00010871"/>
    </source>
</evidence>
<dbReference type="EMBL" id="BLVP01000006">
    <property type="protein sequence ID" value="GFM36407.1"/>
    <property type="molecule type" value="Genomic_DNA"/>
</dbReference>
<comment type="pathway">
    <text evidence="13">Cell wall biogenesis; peptidoglycan biosynthesis.</text>
</comment>
<dbReference type="UniPathway" id="UPA00219"/>
<dbReference type="NCBIfam" id="NF002378">
    <property type="entry name" value="PRK01372.1"/>
    <property type="match status" value="1"/>
</dbReference>
<comment type="caution">
    <text evidence="18">The sequence shown here is derived from an EMBL/GenBank/DDBJ whole genome shotgun (WGS) entry which is preliminary data.</text>
</comment>
<dbReference type="InterPro" id="IPR011095">
    <property type="entry name" value="Dala_Dala_lig_C"/>
</dbReference>
<feature type="active site" evidence="14">
    <location>
        <position position="141"/>
    </location>
</feature>
<dbReference type="PANTHER" id="PTHR23132:SF23">
    <property type="entry name" value="D-ALANINE--D-ALANINE LIGASE B"/>
    <property type="match status" value="1"/>
</dbReference>
<dbReference type="InterPro" id="IPR011761">
    <property type="entry name" value="ATP-grasp"/>
</dbReference>
<feature type="active site" evidence="14">
    <location>
        <position position="274"/>
    </location>
</feature>
<dbReference type="Gene3D" id="3.30.470.20">
    <property type="entry name" value="ATP-grasp fold, B domain"/>
    <property type="match status" value="1"/>
</dbReference>
<dbReference type="EC" id="6.3.2.4" evidence="4 13"/>
<dbReference type="PANTHER" id="PTHR23132">
    <property type="entry name" value="D-ALANINE--D-ALANINE LIGASE"/>
    <property type="match status" value="1"/>
</dbReference>
<feature type="binding site" evidence="15">
    <location>
        <position position="250"/>
    </location>
    <ligand>
        <name>Mg(2+)</name>
        <dbReference type="ChEBI" id="CHEBI:18420"/>
        <label>1</label>
    </ligand>
</feature>
<feature type="binding site" evidence="15">
    <location>
        <position position="263"/>
    </location>
    <ligand>
        <name>Mg(2+)</name>
        <dbReference type="ChEBI" id="CHEBI:18420"/>
        <label>2</label>
    </ligand>
</feature>
<keyword evidence="15" id="KW-0460">Magnesium</keyword>
<dbReference type="RefSeq" id="WP_174409090.1">
    <property type="nucleotide sequence ID" value="NZ_BLVP01000006.1"/>
</dbReference>
<dbReference type="InterPro" id="IPR000291">
    <property type="entry name" value="D-Ala_lig_Van_CS"/>
</dbReference>
<dbReference type="SUPFAM" id="SSF56059">
    <property type="entry name" value="Glutathione synthetase ATP-binding domain-like"/>
    <property type="match status" value="1"/>
</dbReference>
<keyword evidence="6 13" id="KW-0436">Ligase</keyword>
<evidence type="ECO:0000256" key="16">
    <source>
        <dbReference type="PROSITE-ProRule" id="PRU00409"/>
    </source>
</evidence>
<dbReference type="PROSITE" id="PS50975">
    <property type="entry name" value="ATP_GRASP"/>
    <property type="match status" value="1"/>
</dbReference>
<dbReference type="InterPro" id="IPR013815">
    <property type="entry name" value="ATP_grasp_subdomain_1"/>
</dbReference>